<evidence type="ECO:0000313" key="1">
    <source>
        <dbReference type="EMBL" id="PWF55267.1"/>
    </source>
</evidence>
<dbReference type="Pfam" id="PF02962">
    <property type="entry name" value="CHMI"/>
    <property type="match status" value="1"/>
</dbReference>
<protein>
    <submittedName>
        <fullName evidence="1">5-carboxymethyl-2-hydroxymuconate isomerase</fullName>
    </submittedName>
</protein>
<dbReference type="GO" id="GO:0008704">
    <property type="term" value="F:5-carboxymethyl-2-hydroxymuconate delta-isomerase activity"/>
    <property type="evidence" value="ECO:0007669"/>
    <property type="project" value="InterPro"/>
</dbReference>
<gene>
    <name evidence="1" type="ORF">C7C56_002735</name>
</gene>
<accession>A0A2U2I676</accession>
<proteinExistence type="predicted"/>
<dbReference type="Proteomes" id="UP000241421">
    <property type="component" value="Unassembled WGS sequence"/>
</dbReference>
<dbReference type="EMBL" id="PXWF02000038">
    <property type="protein sequence ID" value="PWF55267.1"/>
    <property type="molecule type" value="Genomic_DNA"/>
</dbReference>
<comment type="caution">
    <text evidence="1">The sequence shown here is derived from an EMBL/GenBank/DDBJ whole genome shotgun (WGS) entry which is preliminary data.</text>
</comment>
<dbReference type="InterPro" id="IPR004220">
    <property type="entry name" value="5-COMe_2-OHmuconate_Isoase"/>
</dbReference>
<keyword evidence="1" id="KW-0413">Isomerase</keyword>
<dbReference type="RefSeq" id="WP_106755969.1">
    <property type="nucleotide sequence ID" value="NZ_PXWF02000038.1"/>
</dbReference>
<reference evidence="1 2" key="1">
    <citation type="submission" date="2018-04" db="EMBL/GenBank/DDBJ databases">
        <title>Massilia violaceinigra sp. nov., a novel purple-pigmented bacterium isolated from Tianshan glacier, Xinjiang, China.</title>
        <authorList>
            <person name="Wang H."/>
        </authorList>
    </citation>
    <scope>NUCLEOTIDE SEQUENCE [LARGE SCALE GENOMIC DNA]</scope>
    <source>
        <strain evidence="1 2">B448-2</strain>
    </source>
</reference>
<name>A0A2U2I676_9BURK</name>
<dbReference type="InterPro" id="IPR014347">
    <property type="entry name" value="Tautomerase/MIF_sf"/>
</dbReference>
<dbReference type="PANTHER" id="PTHR37950">
    <property type="entry name" value="4-HYDROXYPHENYLACETATE CATABOLISM PROTEIN"/>
    <property type="match status" value="1"/>
</dbReference>
<dbReference type="OrthoDB" id="9814215at2"/>
<sequence>MPHLRIDYTANLDPEIRMGDLCRALAGAMAGLADASGKSVFPLAGTRVLAYPAPCHAVADGHPDNAFIYLNLRVTPGRSDETIDLAGATLLAAVRAHIEGAGLLAPLAVTVHIDQLAASYEGRYRPG</sequence>
<dbReference type="PANTHER" id="PTHR37950:SF1">
    <property type="entry name" value="4-HYDROXYPHENYLACETATE CATABOLISM PROTEIN"/>
    <property type="match status" value="1"/>
</dbReference>
<organism evidence="1 2">
    <name type="scientific">Massilia glaciei</name>
    <dbReference type="NCBI Taxonomy" id="1524097"/>
    <lineage>
        <taxon>Bacteria</taxon>
        <taxon>Pseudomonadati</taxon>
        <taxon>Pseudomonadota</taxon>
        <taxon>Betaproteobacteria</taxon>
        <taxon>Burkholderiales</taxon>
        <taxon>Oxalobacteraceae</taxon>
        <taxon>Telluria group</taxon>
        <taxon>Massilia</taxon>
    </lineage>
</organism>
<dbReference type="SUPFAM" id="SSF55331">
    <property type="entry name" value="Tautomerase/MIF"/>
    <property type="match status" value="1"/>
</dbReference>
<keyword evidence="2" id="KW-1185">Reference proteome</keyword>
<evidence type="ECO:0000313" key="2">
    <source>
        <dbReference type="Proteomes" id="UP000241421"/>
    </source>
</evidence>
<dbReference type="AlphaFoldDB" id="A0A2U2I676"/>
<dbReference type="Gene3D" id="3.30.429.10">
    <property type="entry name" value="Macrophage Migration Inhibitory Factor"/>
    <property type="match status" value="1"/>
</dbReference>